<feature type="region of interest" description="Disordered" evidence="1">
    <location>
        <begin position="350"/>
        <end position="444"/>
    </location>
</feature>
<dbReference type="STRING" id="7266.A0A3B0J825"/>
<dbReference type="OrthoDB" id="5572587at2759"/>
<feature type="region of interest" description="Disordered" evidence="1">
    <location>
        <begin position="1"/>
        <end position="39"/>
    </location>
</feature>
<feature type="compositionally biased region" description="Low complexity" evidence="1">
    <location>
        <begin position="204"/>
        <end position="222"/>
    </location>
</feature>
<accession>A0A3B0J825</accession>
<gene>
    <name evidence="2" type="ORF">DGUA_6G010920</name>
</gene>
<dbReference type="Proteomes" id="UP000268350">
    <property type="component" value="Unassembled WGS sequence"/>
</dbReference>
<sequence length="775" mass="81774">MNCGALRTVNDGGGGGGVVHMQQQQQQQTTKMNSMPRNTGPLQQLQLQLQQQQHQTQSQSQCHRAVAIEQQPPAAAGALRRSTIPRGRGLASCLRGERDDAPTPPIHEVHCDLQQLQMLQQQEQHQHQQLQDRCSVPANTTTSGTLEPATGRSEYKSKTLPRIHFDTALNDTSLNEVIEDEEEEKAEEDKQKQKEKESSPYGGSSCSSSSSLSSSSNNNNNNTPENTTHRPQKQSSSSKNFGLRKSGSVKSGVAKVSALFERSSHRSGSQSGGNVNKMSPPCGFNWSISGSENAAQYSDSDEDEENSVEAMHREQLLKSLPSAATSSTASPSKLKRYGIVLNVISLNGSSDCDSEGGAPGGCTPTATAAASTATLRSHSNEDQDIAMANPTPPKQQALSLSPAHSRQSSSGVSSVNQGVADGDDDDDSEISRMQTNTSTPIKLMKSRSRTNILAVPLPTVERGLATATATGTAAASASATASSPGTSSISTTTTTTTLITLRAKSKTLPQNLSPSVALREASALHQSPYPHPHAQQHNLPKQRQLFGGSTASHLTEQSGGSSSPYKLQGSSSATSIITHSFPPKNLFLLKSTPKLTAADATAGGTCPPPVHTSAICSPPKKSLSFIRRAHSTKVSRSNSLLKTIGGGVGSGLAGGEGTSAHQSSLLMMHSSSQYSQQLSASSSCAGDSGIGTGSWGKHFYLPYDVCPLGLDELNSYFQTDHCEELICERFKIKDLVMHATASSATEAGVGCNTTSTTVDEEDRTVTADDDAGHHS</sequence>
<name>A0A3B0J825_DROGU</name>
<feature type="compositionally biased region" description="Polar residues" evidence="1">
    <location>
        <begin position="286"/>
        <end position="297"/>
    </location>
</feature>
<evidence type="ECO:0000256" key="1">
    <source>
        <dbReference type="SAM" id="MobiDB-lite"/>
    </source>
</evidence>
<feature type="compositionally biased region" description="Low complexity" evidence="1">
    <location>
        <begin position="122"/>
        <end position="131"/>
    </location>
</feature>
<organism evidence="2 3">
    <name type="scientific">Drosophila guanche</name>
    <name type="common">Fruit fly</name>
    <dbReference type="NCBI Taxonomy" id="7266"/>
    <lineage>
        <taxon>Eukaryota</taxon>
        <taxon>Metazoa</taxon>
        <taxon>Ecdysozoa</taxon>
        <taxon>Arthropoda</taxon>
        <taxon>Hexapoda</taxon>
        <taxon>Insecta</taxon>
        <taxon>Pterygota</taxon>
        <taxon>Neoptera</taxon>
        <taxon>Endopterygota</taxon>
        <taxon>Diptera</taxon>
        <taxon>Brachycera</taxon>
        <taxon>Muscomorpha</taxon>
        <taxon>Ephydroidea</taxon>
        <taxon>Drosophilidae</taxon>
        <taxon>Drosophila</taxon>
        <taxon>Sophophora</taxon>
    </lineage>
</organism>
<keyword evidence="3" id="KW-1185">Reference proteome</keyword>
<evidence type="ECO:0000313" key="2">
    <source>
        <dbReference type="EMBL" id="SPP78297.1"/>
    </source>
</evidence>
<feature type="compositionally biased region" description="Polar residues" evidence="1">
    <location>
        <begin position="394"/>
        <end position="404"/>
    </location>
</feature>
<protein>
    <submittedName>
        <fullName evidence="2">Uncharacterized protein</fullName>
    </submittedName>
</protein>
<feature type="compositionally biased region" description="Basic and acidic residues" evidence="1">
    <location>
        <begin position="187"/>
        <end position="198"/>
    </location>
</feature>
<dbReference type="EMBL" id="OUUW01000003">
    <property type="protein sequence ID" value="SPP78297.1"/>
    <property type="molecule type" value="Genomic_DNA"/>
</dbReference>
<feature type="compositionally biased region" description="Low complexity" evidence="1">
    <location>
        <begin position="19"/>
        <end position="28"/>
    </location>
</feature>
<proteinExistence type="predicted"/>
<dbReference type="AlphaFoldDB" id="A0A3B0J825"/>
<feature type="compositionally biased region" description="Low complexity" evidence="1">
    <location>
        <begin position="405"/>
        <end position="419"/>
    </location>
</feature>
<feature type="compositionally biased region" description="Acidic residues" evidence="1">
    <location>
        <begin position="177"/>
        <end position="186"/>
    </location>
</feature>
<feature type="compositionally biased region" description="Basic and acidic residues" evidence="1">
    <location>
        <begin position="763"/>
        <end position="775"/>
    </location>
</feature>
<feature type="region of interest" description="Disordered" evidence="1">
    <location>
        <begin position="749"/>
        <end position="775"/>
    </location>
</feature>
<reference evidence="3" key="1">
    <citation type="submission" date="2018-01" db="EMBL/GenBank/DDBJ databases">
        <authorList>
            <person name="Alioto T."/>
            <person name="Alioto T."/>
        </authorList>
    </citation>
    <scope>NUCLEOTIDE SEQUENCE [LARGE SCALE GENOMIC DNA]</scope>
</reference>
<feature type="non-terminal residue" evidence="2">
    <location>
        <position position="775"/>
    </location>
</feature>
<feature type="compositionally biased region" description="Low complexity" evidence="1">
    <location>
        <begin position="245"/>
        <end position="258"/>
    </location>
</feature>
<feature type="region of interest" description="Disordered" evidence="1">
    <location>
        <begin position="122"/>
        <end position="310"/>
    </location>
</feature>
<feature type="compositionally biased region" description="Polar residues" evidence="1">
    <location>
        <begin position="29"/>
        <end position="39"/>
    </location>
</feature>
<feature type="compositionally biased region" description="Polar residues" evidence="1">
    <location>
        <begin position="431"/>
        <end position="440"/>
    </location>
</feature>
<dbReference type="OMA" id="NTTHRPQ"/>
<evidence type="ECO:0000313" key="3">
    <source>
        <dbReference type="Proteomes" id="UP000268350"/>
    </source>
</evidence>
<feature type="compositionally biased region" description="Low complexity" evidence="1">
    <location>
        <begin position="361"/>
        <end position="374"/>
    </location>
</feature>